<dbReference type="PANTHER" id="PTHR43161:SF9">
    <property type="entry name" value="SORBITOL DEHYDROGENASE"/>
    <property type="match status" value="1"/>
</dbReference>
<evidence type="ECO:0000256" key="2">
    <source>
        <dbReference type="ARBA" id="ARBA00008072"/>
    </source>
</evidence>
<evidence type="ECO:0000256" key="6">
    <source>
        <dbReference type="RuleBase" id="RU361277"/>
    </source>
</evidence>
<dbReference type="InterPro" id="IPR013154">
    <property type="entry name" value="ADH-like_N"/>
</dbReference>
<dbReference type="PANTHER" id="PTHR43161">
    <property type="entry name" value="SORBITOL DEHYDROGENASE"/>
    <property type="match status" value="1"/>
</dbReference>
<dbReference type="RefSeq" id="WP_318350260.1">
    <property type="nucleotide sequence ID" value="NZ_AP018694.1"/>
</dbReference>
<organism evidence="9 10">
    <name type="scientific">Aquipluma nitroreducens</name>
    <dbReference type="NCBI Taxonomy" id="2010828"/>
    <lineage>
        <taxon>Bacteria</taxon>
        <taxon>Pseudomonadati</taxon>
        <taxon>Bacteroidota</taxon>
        <taxon>Bacteroidia</taxon>
        <taxon>Marinilabiliales</taxon>
        <taxon>Prolixibacteraceae</taxon>
        <taxon>Aquipluma</taxon>
    </lineage>
</organism>
<dbReference type="PROSITE" id="PS00059">
    <property type="entry name" value="ADH_ZINC"/>
    <property type="match status" value="1"/>
</dbReference>
<dbReference type="KEGG" id="anf:AQPE_1395"/>
<comment type="similarity">
    <text evidence="2 6">Belongs to the zinc-containing alcohol dehydrogenase family.</text>
</comment>
<accession>A0A5K7S6T5</accession>
<dbReference type="InterPro" id="IPR011032">
    <property type="entry name" value="GroES-like_sf"/>
</dbReference>
<protein>
    <submittedName>
        <fullName evidence="9">Sorbitol dehydrogenase</fullName>
    </submittedName>
</protein>
<keyword evidence="3 6" id="KW-0479">Metal-binding</keyword>
<dbReference type="SUPFAM" id="SSF51735">
    <property type="entry name" value="NAD(P)-binding Rossmann-fold domains"/>
    <property type="match status" value="1"/>
</dbReference>
<keyword evidence="10" id="KW-1185">Reference proteome</keyword>
<feature type="domain" description="Alcohol dehydrogenase-like C-terminal" evidence="7">
    <location>
        <begin position="178"/>
        <end position="304"/>
    </location>
</feature>
<dbReference type="InterPro" id="IPR036291">
    <property type="entry name" value="NAD(P)-bd_dom_sf"/>
</dbReference>
<evidence type="ECO:0000259" key="8">
    <source>
        <dbReference type="Pfam" id="PF08240"/>
    </source>
</evidence>
<dbReference type="EMBL" id="AP018694">
    <property type="protein sequence ID" value="BBE17246.1"/>
    <property type="molecule type" value="Genomic_DNA"/>
</dbReference>
<dbReference type="Pfam" id="PF00107">
    <property type="entry name" value="ADH_zinc_N"/>
    <property type="match status" value="1"/>
</dbReference>
<keyword evidence="5" id="KW-0560">Oxidoreductase</keyword>
<keyword evidence="4 6" id="KW-0862">Zinc</keyword>
<dbReference type="GO" id="GO:0016491">
    <property type="term" value="F:oxidoreductase activity"/>
    <property type="evidence" value="ECO:0007669"/>
    <property type="project" value="UniProtKB-KW"/>
</dbReference>
<dbReference type="AlphaFoldDB" id="A0A5K7S6T5"/>
<dbReference type="Pfam" id="PF08240">
    <property type="entry name" value="ADH_N"/>
    <property type="match status" value="1"/>
</dbReference>
<dbReference type="Gene3D" id="3.40.50.720">
    <property type="entry name" value="NAD(P)-binding Rossmann-like Domain"/>
    <property type="match status" value="1"/>
</dbReference>
<comment type="cofactor">
    <cofactor evidence="1 6">
        <name>Zn(2+)</name>
        <dbReference type="ChEBI" id="CHEBI:29105"/>
    </cofactor>
</comment>
<name>A0A5K7S6T5_9BACT</name>
<dbReference type="Proteomes" id="UP001193389">
    <property type="component" value="Chromosome"/>
</dbReference>
<evidence type="ECO:0000256" key="5">
    <source>
        <dbReference type="ARBA" id="ARBA00023002"/>
    </source>
</evidence>
<evidence type="ECO:0000313" key="9">
    <source>
        <dbReference type="EMBL" id="BBE17246.1"/>
    </source>
</evidence>
<gene>
    <name evidence="9" type="ORF">AQPE_1395</name>
</gene>
<dbReference type="InterPro" id="IPR002328">
    <property type="entry name" value="ADH_Zn_CS"/>
</dbReference>
<evidence type="ECO:0000256" key="4">
    <source>
        <dbReference type="ARBA" id="ARBA00022833"/>
    </source>
</evidence>
<dbReference type="SUPFAM" id="SSF50129">
    <property type="entry name" value="GroES-like"/>
    <property type="match status" value="1"/>
</dbReference>
<proteinExistence type="inferred from homology"/>
<dbReference type="InterPro" id="IPR013149">
    <property type="entry name" value="ADH-like_C"/>
</dbReference>
<evidence type="ECO:0000259" key="7">
    <source>
        <dbReference type="Pfam" id="PF00107"/>
    </source>
</evidence>
<reference evidence="9" key="1">
    <citation type="journal article" date="2020" name="Int. J. Syst. Evol. Microbiol.">
        <title>Aquipluma nitroreducens gen. nov. sp. nov., a novel facultatively anaerobic bacterium isolated from a freshwater lake.</title>
        <authorList>
            <person name="Watanabe M."/>
            <person name="Kojima H."/>
            <person name="Fukui M."/>
        </authorList>
    </citation>
    <scope>NUCLEOTIDE SEQUENCE</scope>
    <source>
        <strain evidence="9">MeG22</strain>
    </source>
</reference>
<dbReference type="Gene3D" id="3.90.180.10">
    <property type="entry name" value="Medium-chain alcohol dehydrogenases, catalytic domain"/>
    <property type="match status" value="1"/>
</dbReference>
<sequence length="345" mass="37814">MKTLVLTGIRKIEMIDKPVPVLKNATDVLIRVKTVGVCGSDIHYFAAGKIGTQVVQFPFAVGHECSGIVVETGSSVTRVKPGDLVAIDPSVHCGVCDQCLTGRPHTCRKNMFLGCPGQLDGCLCEYIVMPEFCCFEVNESLNPIQAALVEPLTIGTYSVELANTNFQDKTIGIFGAGPIGLSVLMVLKSKADNTIFCFEPLDYRRKKASELGANYAFNPIETDALETTSEIEPLLLDLVFDCSGEQKAIDDATKVLKPGGKLVLTGIPPEGKYTFDMDMMRRKEITIVNVRRQNHCVEKSIGLIKNGIPVEQMVTHHFKPEATQQAFEMVANYQDGVIKAMIDFF</sequence>
<dbReference type="GO" id="GO:0008270">
    <property type="term" value="F:zinc ion binding"/>
    <property type="evidence" value="ECO:0007669"/>
    <property type="project" value="InterPro"/>
</dbReference>
<feature type="domain" description="Alcohol dehydrogenase-like N-terminal" evidence="8">
    <location>
        <begin position="25"/>
        <end position="137"/>
    </location>
</feature>
<evidence type="ECO:0000256" key="1">
    <source>
        <dbReference type="ARBA" id="ARBA00001947"/>
    </source>
</evidence>
<evidence type="ECO:0000256" key="3">
    <source>
        <dbReference type="ARBA" id="ARBA00022723"/>
    </source>
</evidence>
<evidence type="ECO:0000313" key="10">
    <source>
        <dbReference type="Proteomes" id="UP001193389"/>
    </source>
</evidence>